<evidence type="ECO:0000313" key="2">
    <source>
        <dbReference type="EMBL" id="KAE9273801.1"/>
    </source>
</evidence>
<dbReference type="EMBL" id="QXFY01005100">
    <property type="protein sequence ID" value="KAE9273801.1"/>
    <property type="molecule type" value="Genomic_DNA"/>
</dbReference>
<accession>A0A6G0Q7J6</accession>
<proteinExistence type="predicted"/>
<organism evidence="2 3">
    <name type="scientific">Phytophthora fragariae</name>
    <dbReference type="NCBI Taxonomy" id="53985"/>
    <lineage>
        <taxon>Eukaryota</taxon>
        <taxon>Sar</taxon>
        <taxon>Stramenopiles</taxon>
        <taxon>Oomycota</taxon>
        <taxon>Peronosporomycetes</taxon>
        <taxon>Peronosporales</taxon>
        <taxon>Peronosporaceae</taxon>
        <taxon>Phytophthora</taxon>
    </lineage>
</organism>
<evidence type="ECO:0000256" key="1">
    <source>
        <dbReference type="SAM" id="MobiDB-lite"/>
    </source>
</evidence>
<comment type="caution">
    <text evidence="2">The sequence shown here is derived from an EMBL/GenBank/DDBJ whole genome shotgun (WGS) entry which is preliminary data.</text>
</comment>
<dbReference type="Proteomes" id="UP000486351">
    <property type="component" value="Unassembled WGS sequence"/>
</dbReference>
<gene>
    <name evidence="2" type="ORF">PF008_g29754</name>
</gene>
<feature type="region of interest" description="Disordered" evidence="1">
    <location>
        <begin position="43"/>
        <end position="81"/>
    </location>
</feature>
<reference evidence="2 3" key="1">
    <citation type="submission" date="2018-09" db="EMBL/GenBank/DDBJ databases">
        <title>Genomic investigation of the strawberry pathogen Phytophthora fragariae indicates pathogenicity is determined by transcriptional variation in three key races.</title>
        <authorList>
            <person name="Adams T.M."/>
            <person name="Armitage A.D."/>
            <person name="Sobczyk M.K."/>
            <person name="Bates H.J."/>
            <person name="Dunwell J.M."/>
            <person name="Nellist C.F."/>
            <person name="Harrison R.J."/>
        </authorList>
    </citation>
    <scope>NUCLEOTIDE SEQUENCE [LARGE SCALE GENOMIC DNA]</scope>
    <source>
        <strain evidence="2 3">NOV-77</strain>
    </source>
</reference>
<evidence type="ECO:0000313" key="3">
    <source>
        <dbReference type="Proteomes" id="UP000486351"/>
    </source>
</evidence>
<name>A0A6G0Q7J6_9STRA</name>
<protein>
    <submittedName>
        <fullName evidence="2">Uncharacterized protein</fullName>
    </submittedName>
</protein>
<dbReference type="AlphaFoldDB" id="A0A6G0Q7J6"/>
<sequence length="81" mass="8851">MRSYEGEHMPYVGYHPMVMTAHGASGLMPSGPEMGMYVQQTIIPPVQDPKPDVGDEDMSESERCQDGEDVPATNAPQRPST</sequence>